<dbReference type="NCBIfam" id="NF001209">
    <property type="entry name" value="PRK00175.1"/>
    <property type="match status" value="1"/>
</dbReference>
<evidence type="ECO:0000313" key="5">
    <source>
        <dbReference type="EMBL" id="MDS3861427.1"/>
    </source>
</evidence>
<dbReference type="Gene3D" id="3.40.50.1820">
    <property type="entry name" value="alpha/beta hydrolase"/>
    <property type="match status" value="1"/>
</dbReference>
<dbReference type="PANTHER" id="PTHR32268">
    <property type="entry name" value="HOMOSERINE O-ACETYLTRANSFERASE"/>
    <property type="match status" value="1"/>
</dbReference>
<evidence type="ECO:0000256" key="1">
    <source>
        <dbReference type="ARBA" id="ARBA00022679"/>
    </source>
</evidence>
<feature type="active site" evidence="2 3">
    <location>
        <position position="296"/>
    </location>
</feature>
<comment type="caution">
    <text evidence="5">The sequence shown here is derived from an EMBL/GenBank/DDBJ whole genome shotgun (WGS) entry which is preliminary data.</text>
</comment>
<feature type="binding site" evidence="2">
    <location>
        <position position="326"/>
    </location>
    <ligand>
        <name>substrate</name>
    </ligand>
</feature>
<comment type="subunit">
    <text evidence="2">Homodimer.</text>
</comment>
<comment type="pathway">
    <text evidence="2">Amino-acid biosynthesis; L-methionine biosynthesis via de novo pathway; O-acetyl-L-homoserine from L-homoserine: step 1/1.</text>
</comment>
<dbReference type="GO" id="GO:0009092">
    <property type="term" value="P:homoserine metabolic process"/>
    <property type="evidence" value="ECO:0007669"/>
    <property type="project" value="TreeGrafter"/>
</dbReference>
<dbReference type="RefSeq" id="WP_322878670.1">
    <property type="nucleotide sequence ID" value="NZ_JAVMIP010000012.1"/>
</dbReference>
<organism evidence="5 6">
    <name type="scientific">Pseudocalidococcus azoricus BACA0444</name>
    <dbReference type="NCBI Taxonomy" id="2918990"/>
    <lineage>
        <taxon>Bacteria</taxon>
        <taxon>Bacillati</taxon>
        <taxon>Cyanobacteriota</taxon>
        <taxon>Cyanophyceae</taxon>
        <taxon>Acaryochloridales</taxon>
        <taxon>Thermosynechococcaceae</taxon>
        <taxon>Pseudocalidococcus</taxon>
        <taxon>Pseudocalidococcus azoricus</taxon>
    </lineage>
</organism>
<dbReference type="InterPro" id="IPR029058">
    <property type="entry name" value="AB_hydrolase_fold"/>
</dbReference>
<dbReference type="InterPro" id="IPR008220">
    <property type="entry name" value="HAT_MetX-like"/>
</dbReference>
<dbReference type="EMBL" id="JAVMIP010000012">
    <property type="protein sequence ID" value="MDS3861427.1"/>
    <property type="molecule type" value="Genomic_DNA"/>
</dbReference>
<keyword evidence="1 2" id="KW-0808">Transferase</keyword>
<comment type="subcellular location">
    <subcellularLocation>
        <location evidence="2">Cytoplasm</location>
    </subcellularLocation>
</comment>
<feature type="active site" evidence="2 3">
    <location>
        <position position="325"/>
    </location>
</feature>
<evidence type="ECO:0000256" key="2">
    <source>
        <dbReference type="HAMAP-Rule" id="MF_00296"/>
    </source>
</evidence>
<dbReference type="GO" id="GO:0004414">
    <property type="term" value="F:homoserine O-acetyltransferase activity"/>
    <property type="evidence" value="ECO:0007669"/>
    <property type="project" value="UniProtKB-UniRule"/>
</dbReference>
<evidence type="ECO:0000313" key="6">
    <source>
        <dbReference type="Proteomes" id="UP001268256"/>
    </source>
</evidence>
<dbReference type="HAMAP" id="MF_00296">
    <property type="entry name" value="MetX_acyltransf"/>
    <property type="match status" value="1"/>
</dbReference>
<evidence type="ECO:0000256" key="3">
    <source>
        <dbReference type="PIRSR" id="PIRSR000443-1"/>
    </source>
</evidence>
<keyword evidence="2" id="KW-0963">Cytoplasm</keyword>
<comment type="function">
    <text evidence="2">Transfers an acetyl group from acetyl-CoA to L-homoserine, forming acetyl-L-homoserine.</text>
</comment>
<keyword evidence="6" id="KW-1185">Reference proteome</keyword>
<dbReference type="SUPFAM" id="SSF53474">
    <property type="entry name" value="alpha/beta-Hydrolases"/>
    <property type="match status" value="1"/>
</dbReference>
<dbReference type="NCBIfam" id="TIGR01392">
    <property type="entry name" value="homoserO_Ac_trn"/>
    <property type="match status" value="1"/>
</dbReference>
<name>A0AAE4FTR8_9CYAN</name>
<dbReference type="Proteomes" id="UP001268256">
    <property type="component" value="Unassembled WGS sequence"/>
</dbReference>
<comment type="similarity">
    <text evidence="2">Belongs to the AB hydrolase superfamily. MetX family.</text>
</comment>
<accession>A0AAE4FTR8</accession>
<feature type="active site" description="Nucleophile" evidence="2 3">
    <location>
        <position position="143"/>
    </location>
</feature>
<proteinExistence type="inferred from homology"/>
<keyword evidence="2 5" id="KW-0012">Acyltransferase</keyword>
<protein>
    <recommendedName>
        <fullName evidence="2">Homoserine O-acetyltransferase</fullName>
        <shortName evidence="2">HAT</shortName>
        <ecNumber evidence="2">2.3.1.31</ecNumber>
    </recommendedName>
    <alternativeName>
        <fullName evidence="2">Homoserine transacetylase</fullName>
        <shortName evidence="2">HTA</shortName>
    </alternativeName>
</protein>
<comment type="catalytic activity">
    <reaction evidence="2">
        <text>L-homoserine + acetyl-CoA = O-acetyl-L-homoserine + CoA</text>
        <dbReference type="Rhea" id="RHEA:13701"/>
        <dbReference type="ChEBI" id="CHEBI:57287"/>
        <dbReference type="ChEBI" id="CHEBI:57288"/>
        <dbReference type="ChEBI" id="CHEBI:57476"/>
        <dbReference type="ChEBI" id="CHEBI:57716"/>
        <dbReference type="EC" id="2.3.1.31"/>
    </reaction>
</comment>
<dbReference type="PANTHER" id="PTHR32268:SF11">
    <property type="entry name" value="HOMOSERINE O-ACETYLTRANSFERASE"/>
    <property type="match status" value="1"/>
</dbReference>
<dbReference type="Pfam" id="PF00561">
    <property type="entry name" value="Abhydrolase_1"/>
    <property type="match status" value="1"/>
</dbReference>
<dbReference type="GO" id="GO:0009086">
    <property type="term" value="P:methionine biosynthetic process"/>
    <property type="evidence" value="ECO:0007669"/>
    <property type="project" value="UniProtKB-UniRule"/>
</dbReference>
<gene>
    <name evidence="5" type="primary">metX</name>
    <name evidence="2" type="synonym">metXA</name>
    <name evidence="5" type="ORF">RIF25_11475</name>
</gene>
<dbReference type="EC" id="2.3.1.31" evidence="2"/>
<keyword evidence="2" id="KW-0486">Methionine biosynthesis</keyword>
<dbReference type="InterPro" id="IPR000073">
    <property type="entry name" value="AB_hydrolase_1"/>
</dbReference>
<keyword evidence="2" id="KW-0028">Amino-acid biosynthesis</keyword>
<evidence type="ECO:0000259" key="4">
    <source>
        <dbReference type="Pfam" id="PF00561"/>
    </source>
</evidence>
<feature type="binding site" evidence="2">
    <location>
        <position position="210"/>
    </location>
    <ligand>
        <name>substrate</name>
    </ligand>
</feature>
<comment type="caution">
    <text evidence="2">Lacks conserved residue(s) required for the propagation of feature annotation.</text>
</comment>
<feature type="domain" description="AB hydrolase-1" evidence="4">
    <location>
        <begin position="49"/>
        <end position="329"/>
    </location>
</feature>
<sequence>MRYQALISPETQFYQHPQPLTLELGGTLTGVQVAYRTWGQLNQSCNNGVLVCHAFTGSADVEQWWEPLLGPGHCLDPTQDFIICSNILGSCYGTTGPTSINPLTQALYGPNFPAITIRDMVHLQAELLKALGVKQLRLVIGGSLGGMQVLEWAVLYPEMVAAIVPIAVSGQHSAWCIGLHEAQRQAIYADPHWQNGYYTQTPARGLAVARMIAMNTYRSWDSFQMRYGRTYQANDFRIANYLNYQGEKFVERFDANCYITLTQAMDRHDLTRGYQSYTQVLQSIAQPTLVIGIDTDILYPPSEPEELAELIPNAQLHWLNSPHGHDAFLINMTELNQSVLEFRQRQTDPFTPALAWH</sequence>
<dbReference type="GO" id="GO:0005737">
    <property type="term" value="C:cytoplasm"/>
    <property type="evidence" value="ECO:0007669"/>
    <property type="project" value="UniProtKB-SubCell"/>
</dbReference>
<dbReference type="PIRSF" id="PIRSF000443">
    <property type="entry name" value="Homoser_Ac_trans"/>
    <property type="match status" value="1"/>
</dbReference>
<dbReference type="AlphaFoldDB" id="A0AAE4FTR8"/>
<reference evidence="6" key="1">
    <citation type="submission" date="2023-07" db="EMBL/GenBank/DDBJ databases">
        <authorList>
            <person name="Luz R."/>
            <person name="Cordeiro R."/>
            <person name="Fonseca A."/>
            <person name="Goncalves V."/>
        </authorList>
    </citation>
    <scope>NUCLEOTIDE SEQUENCE [LARGE SCALE GENOMIC DNA]</scope>
    <source>
        <strain evidence="6">BACA0444</strain>
    </source>
</reference>